<sequence length="95" mass="10829">MIMLHYICQDALTLDDMLEHSGNHNGGTAQDHDVLENKTCTVGFFLMVLHCQIYLYRELFSALMFHLITVNTRSVPYIVTNLLCGNTSTLKLSDY</sequence>
<evidence type="ECO:0000313" key="2">
    <source>
        <dbReference type="Proteomes" id="UP000694892"/>
    </source>
</evidence>
<dbReference type="Proteomes" id="UP000694892">
    <property type="component" value="Chromosome 8L"/>
</dbReference>
<proteinExistence type="predicted"/>
<accession>A0A974H8Q0</accession>
<reference evidence="2" key="1">
    <citation type="journal article" date="2016" name="Nature">
        <title>Genome evolution in the allotetraploid frog Xenopus laevis.</title>
        <authorList>
            <person name="Session A.M."/>
            <person name="Uno Y."/>
            <person name="Kwon T."/>
            <person name="Chapman J.A."/>
            <person name="Toyoda A."/>
            <person name="Takahashi S."/>
            <person name="Fukui A."/>
            <person name="Hikosaka A."/>
            <person name="Suzuki A."/>
            <person name="Kondo M."/>
            <person name="van Heeringen S.J."/>
            <person name="Quigley I."/>
            <person name="Heinz S."/>
            <person name="Ogino H."/>
            <person name="Ochi H."/>
            <person name="Hellsten U."/>
            <person name="Lyons J.B."/>
            <person name="Simakov O."/>
            <person name="Putnam N."/>
            <person name="Stites J."/>
            <person name="Kuroki Y."/>
            <person name="Tanaka T."/>
            <person name="Michiue T."/>
            <person name="Watanabe M."/>
            <person name="Bogdanovic O."/>
            <person name="Lister R."/>
            <person name="Georgiou G."/>
            <person name="Paranjpe S.S."/>
            <person name="van Kruijsbergen I."/>
            <person name="Shu S."/>
            <person name="Carlson J."/>
            <person name="Kinoshita T."/>
            <person name="Ohta Y."/>
            <person name="Mawaribuchi S."/>
            <person name="Jenkins J."/>
            <person name="Grimwood J."/>
            <person name="Schmutz J."/>
            <person name="Mitros T."/>
            <person name="Mozaffari S.V."/>
            <person name="Suzuki Y."/>
            <person name="Haramoto Y."/>
            <person name="Yamamoto T.S."/>
            <person name="Takagi C."/>
            <person name="Heald R."/>
            <person name="Miller K."/>
            <person name="Haudenschild C."/>
            <person name="Kitzman J."/>
            <person name="Nakayama T."/>
            <person name="Izutsu Y."/>
            <person name="Robert J."/>
            <person name="Fortriede J."/>
            <person name="Burns K."/>
            <person name="Lotay V."/>
            <person name="Karimi K."/>
            <person name="Yasuoka Y."/>
            <person name="Dichmann D.S."/>
            <person name="Flajnik M.F."/>
            <person name="Houston D.W."/>
            <person name="Shendure J."/>
            <person name="DuPasquier L."/>
            <person name="Vize P.D."/>
            <person name="Zorn A.M."/>
            <person name="Ito M."/>
            <person name="Marcotte E.M."/>
            <person name="Wallingford J.B."/>
            <person name="Ito Y."/>
            <person name="Asashima M."/>
            <person name="Ueno N."/>
            <person name="Matsuda Y."/>
            <person name="Veenstra G.J."/>
            <person name="Fujiyama A."/>
            <person name="Harland R.M."/>
            <person name="Taira M."/>
            <person name="Rokhsar D.S."/>
        </authorList>
    </citation>
    <scope>NUCLEOTIDE SEQUENCE [LARGE SCALE GENOMIC DNA]</scope>
    <source>
        <strain evidence="2">J</strain>
    </source>
</reference>
<dbReference type="AlphaFoldDB" id="A0A974H8Q0"/>
<protein>
    <submittedName>
        <fullName evidence="1">Uncharacterized protein</fullName>
    </submittedName>
</protein>
<name>A0A974H8Q0_XENLA</name>
<organism evidence="1 2">
    <name type="scientific">Xenopus laevis</name>
    <name type="common">African clawed frog</name>
    <dbReference type="NCBI Taxonomy" id="8355"/>
    <lineage>
        <taxon>Eukaryota</taxon>
        <taxon>Metazoa</taxon>
        <taxon>Chordata</taxon>
        <taxon>Craniata</taxon>
        <taxon>Vertebrata</taxon>
        <taxon>Euteleostomi</taxon>
        <taxon>Amphibia</taxon>
        <taxon>Batrachia</taxon>
        <taxon>Anura</taxon>
        <taxon>Pipoidea</taxon>
        <taxon>Pipidae</taxon>
        <taxon>Xenopodinae</taxon>
        <taxon>Xenopus</taxon>
        <taxon>Xenopus</taxon>
    </lineage>
</organism>
<evidence type="ECO:0000313" key="1">
    <source>
        <dbReference type="EMBL" id="OCT68795.1"/>
    </source>
</evidence>
<gene>
    <name evidence="1" type="ORF">XELAEV_18040086mg</name>
</gene>
<dbReference type="EMBL" id="CM004480">
    <property type="protein sequence ID" value="OCT68795.1"/>
    <property type="molecule type" value="Genomic_DNA"/>
</dbReference>